<evidence type="ECO:0000256" key="3">
    <source>
        <dbReference type="SAM" id="MobiDB-lite"/>
    </source>
</evidence>
<dbReference type="eggNOG" id="KOG4102">
    <property type="taxonomic scope" value="Eukaryota"/>
</dbReference>
<dbReference type="AlphaFoldDB" id="G3ANZ8"/>
<dbReference type="HOGENOM" id="CLU_098333_3_0_1"/>
<dbReference type="PANTHER" id="PTHR20835">
    <property type="entry name" value="E3 UBIQUITIN-PROTEIN LIGASE PPP1R11-RELATED"/>
    <property type="match status" value="1"/>
</dbReference>
<dbReference type="OrthoDB" id="307488at2759"/>
<evidence type="ECO:0000313" key="4">
    <source>
        <dbReference type="EMBL" id="EGW32623.1"/>
    </source>
</evidence>
<dbReference type="Pfam" id="PF07491">
    <property type="entry name" value="PPI_Ypi1"/>
    <property type="match status" value="1"/>
</dbReference>
<dbReference type="GO" id="GO:0005634">
    <property type="term" value="C:nucleus"/>
    <property type="evidence" value="ECO:0007669"/>
    <property type="project" value="UniProtKB-SubCell"/>
</dbReference>
<sequence>MSNNSSRTELTPVSEQPVLRLRPSNKQNNEETKEGTSSSSPKKMRKKKKKARVQWTEDVVDNENMNKKKTKICCIFHPNRTFDEEVEHDHSHSDPSSSSSSDESDLSEGEGGGGGDNEVKPNAYEHQPVYENQSKIPPSSK</sequence>
<keyword evidence="2" id="KW-0539">Nucleus</keyword>
<feature type="compositionally biased region" description="Basic and acidic residues" evidence="3">
    <location>
        <begin position="84"/>
        <end position="93"/>
    </location>
</feature>
<accession>G3ANZ8</accession>
<evidence type="ECO:0000256" key="1">
    <source>
        <dbReference type="ARBA" id="ARBA00005605"/>
    </source>
</evidence>
<gene>
    <name evidence="4" type="ORF">SPAPADRAFT_51159</name>
</gene>
<dbReference type="GO" id="GO:0004865">
    <property type="term" value="F:protein serine/threonine phosphatase inhibitor activity"/>
    <property type="evidence" value="ECO:0007669"/>
    <property type="project" value="UniProtKB-UniRule"/>
</dbReference>
<reference evidence="4 5" key="1">
    <citation type="journal article" date="2011" name="Proc. Natl. Acad. Sci. U.S.A.">
        <title>Comparative genomics of xylose-fermenting fungi for enhanced biofuel production.</title>
        <authorList>
            <person name="Wohlbach D.J."/>
            <person name="Kuo A."/>
            <person name="Sato T.K."/>
            <person name="Potts K.M."/>
            <person name="Salamov A.A."/>
            <person name="LaButti K.M."/>
            <person name="Sun H."/>
            <person name="Clum A."/>
            <person name="Pangilinan J.L."/>
            <person name="Lindquist E.A."/>
            <person name="Lucas S."/>
            <person name="Lapidus A."/>
            <person name="Jin M."/>
            <person name="Gunawan C."/>
            <person name="Balan V."/>
            <person name="Dale B.E."/>
            <person name="Jeffries T.W."/>
            <person name="Zinkel R."/>
            <person name="Barry K.W."/>
            <person name="Grigoriev I.V."/>
            <person name="Gasch A.P."/>
        </authorList>
    </citation>
    <scope>NUCLEOTIDE SEQUENCE [LARGE SCALE GENOMIC DNA]</scope>
    <source>
        <strain evidence="5">NRRL Y-27907 / 11-Y1</strain>
    </source>
</reference>
<organism evidence="5">
    <name type="scientific">Spathaspora passalidarum (strain NRRL Y-27907 / 11-Y1)</name>
    <dbReference type="NCBI Taxonomy" id="619300"/>
    <lineage>
        <taxon>Eukaryota</taxon>
        <taxon>Fungi</taxon>
        <taxon>Dikarya</taxon>
        <taxon>Ascomycota</taxon>
        <taxon>Saccharomycotina</taxon>
        <taxon>Pichiomycetes</taxon>
        <taxon>Debaryomycetaceae</taxon>
        <taxon>Spathaspora</taxon>
    </lineage>
</organism>
<feature type="compositionally biased region" description="Basic residues" evidence="3">
    <location>
        <begin position="42"/>
        <end position="52"/>
    </location>
</feature>
<proteinExistence type="inferred from homology"/>
<dbReference type="EMBL" id="GL996502">
    <property type="protein sequence ID" value="EGW32623.1"/>
    <property type="molecule type" value="Genomic_DNA"/>
</dbReference>
<protein>
    <recommendedName>
        <fullName evidence="2">Type 1 phosphatases regulator</fullName>
    </recommendedName>
</protein>
<dbReference type="KEGG" id="spaa:SPAPADRAFT_51159"/>
<dbReference type="STRING" id="619300.G3ANZ8"/>
<keyword evidence="5" id="KW-1185">Reference proteome</keyword>
<dbReference type="InterPro" id="IPR011107">
    <property type="entry name" value="PPI_Ypi1"/>
</dbReference>
<dbReference type="PANTHER" id="PTHR20835:SF0">
    <property type="entry name" value="E3 UBIQUITIN-PROTEIN LIGASE PPP1R11"/>
    <property type="match status" value="1"/>
</dbReference>
<dbReference type="Proteomes" id="UP000000709">
    <property type="component" value="Unassembled WGS sequence"/>
</dbReference>
<feature type="compositionally biased region" description="Polar residues" evidence="3">
    <location>
        <begin position="130"/>
        <end position="141"/>
    </location>
</feature>
<feature type="region of interest" description="Disordered" evidence="3">
    <location>
        <begin position="84"/>
        <end position="141"/>
    </location>
</feature>
<comment type="similarity">
    <text evidence="1 2">Belongs to the YPI1 family.</text>
</comment>
<comment type="function">
    <text evidence="2">Regulator of type 1 phosphatases which maintains protein phosphatase activity under strict control.</text>
</comment>
<feature type="region of interest" description="Disordered" evidence="3">
    <location>
        <begin position="1"/>
        <end position="54"/>
    </location>
</feature>
<dbReference type="RefSeq" id="XP_007375899.1">
    <property type="nucleotide sequence ID" value="XM_007375837.1"/>
</dbReference>
<dbReference type="OMA" id="YQPHYEN"/>
<name>G3ANZ8_SPAPN</name>
<dbReference type="InParanoid" id="G3ANZ8"/>
<comment type="subcellular location">
    <subcellularLocation>
        <location evidence="2">Nucleus</location>
    </subcellularLocation>
</comment>
<feature type="compositionally biased region" description="Polar residues" evidence="3">
    <location>
        <begin position="1"/>
        <end position="14"/>
    </location>
</feature>
<evidence type="ECO:0000256" key="2">
    <source>
        <dbReference type="RuleBase" id="RU367162"/>
    </source>
</evidence>
<evidence type="ECO:0000313" key="5">
    <source>
        <dbReference type="Proteomes" id="UP000000709"/>
    </source>
</evidence>
<dbReference type="GeneID" id="18871526"/>
<dbReference type="GO" id="GO:0008157">
    <property type="term" value="F:protein phosphatase 1 binding"/>
    <property type="evidence" value="ECO:0007669"/>
    <property type="project" value="TreeGrafter"/>
</dbReference>